<protein>
    <submittedName>
        <fullName evidence="7">Rho GTPase-activating protein REN1-like isoform X2</fullName>
    </submittedName>
</protein>
<dbReference type="InterPro" id="IPR001849">
    <property type="entry name" value="PH_domain"/>
</dbReference>
<dbReference type="SMART" id="SM00233">
    <property type="entry name" value="PH"/>
    <property type="match status" value="1"/>
</dbReference>
<feature type="compositionally biased region" description="Basic and acidic residues" evidence="3">
    <location>
        <begin position="697"/>
        <end position="709"/>
    </location>
</feature>
<accession>A0A6P9EVJ4</accession>
<feature type="region of interest" description="Disordered" evidence="3">
    <location>
        <begin position="375"/>
        <end position="457"/>
    </location>
</feature>
<dbReference type="Pfam" id="PF14389">
    <property type="entry name" value="Lzipper-MIP1"/>
    <property type="match status" value="1"/>
</dbReference>
<evidence type="ECO:0000313" key="6">
    <source>
        <dbReference type="Proteomes" id="UP000235220"/>
    </source>
</evidence>
<evidence type="ECO:0000256" key="3">
    <source>
        <dbReference type="SAM" id="MobiDB-lite"/>
    </source>
</evidence>
<keyword evidence="2" id="KW-0175">Coiled coil</keyword>
<dbReference type="InterPro" id="IPR008936">
    <property type="entry name" value="Rho_GTPase_activation_prot"/>
</dbReference>
<dbReference type="RefSeq" id="XP_035551639.1">
    <property type="nucleotide sequence ID" value="XM_035695746.1"/>
</dbReference>
<keyword evidence="1" id="KW-0343">GTPase activation</keyword>
<dbReference type="GeneID" id="108983770"/>
<dbReference type="PROSITE" id="PS50238">
    <property type="entry name" value="RHOGAP"/>
    <property type="match status" value="1"/>
</dbReference>
<dbReference type="InterPro" id="IPR025757">
    <property type="entry name" value="MIP1_Leuzipper"/>
</dbReference>
<feature type="compositionally biased region" description="Acidic residues" evidence="3">
    <location>
        <begin position="380"/>
        <end position="414"/>
    </location>
</feature>
<dbReference type="CDD" id="cd00821">
    <property type="entry name" value="PH"/>
    <property type="match status" value="1"/>
</dbReference>
<dbReference type="PANTHER" id="PTHR46265:SF21">
    <property type="entry name" value="RHO GTPASE-ACTIVATING PROTEIN REN1-LIKE ISOFORM X1"/>
    <property type="match status" value="1"/>
</dbReference>
<dbReference type="PROSITE" id="PS50003">
    <property type="entry name" value="PH_DOMAIN"/>
    <property type="match status" value="1"/>
</dbReference>
<dbReference type="PANTHER" id="PTHR46265">
    <property type="entry name" value="RHO GTPASE-ACTIVATING PROTEIN 7"/>
    <property type="match status" value="1"/>
</dbReference>
<dbReference type="CDD" id="cd00159">
    <property type="entry name" value="RhoGAP"/>
    <property type="match status" value="1"/>
</dbReference>
<dbReference type="GO" id="GO:0007165">
    <property type="term" value="P:signal transduction"/>
    <property type="evidence" value="ECO:0007669"/>
    <property type="project" value="InterPro"/>
</dbReference>
<dbReference type="Pfam" id="PF00169">
    <property type="entry name" value="PH"/>
    <property type="match status" value="1"/>
</dbReference>
<feature type="region of interest" description="Disordered" evidence="3">
    <location>
        <begin position="750"/>
        <end position="772"/>
    </location>
</feature>
<feature type="compositionally biased region" description="Polar residues" evidence="3">
    <location>
        <begin position="687"/>
        <end position="696"/>
    </location>
</feature>
<evidence type="ECO:0000259" key="4">
    <source>
        <dbReference type="PROSITE" id="PS50003"/>
    </source>
</evidence>
<feature type="region of interest" description="Disordered" evidence="3">
    <location>
        <begin position="687"/>
        <end position="709"/>
    </location>
</feature>
<dbReference type="SUPFAM" id="SSF48350">
    <property type="entry name" value="GTPase activation domain, GAP"/>
    <property type="match status" value="1"/>
</dbReference>
<dbReference type="Gene3D" id="1.10.555.10">
    <property type="entry name" value="Rho GTPase activation protein"/>
    <property type="match status" value="1"/>
</dbReference>
<reference evidence="7" key="1">
    <citation type="submission" date="2025-08" db="UniProtKB">
        <authorList>
            <consortium name="RefSeq"/>
        </authorList>
    </citation>
    <scope>IDENTIFICATION</scope>
    <source>
        <tissue evidence="7">Leaves</tissue>
    </source>
</reference>
<feature type="domain" description="PH" evidence="4">
    <location>
        <begin position="33"/>
        <end position="140"/>
    </location>
</feature>
<dbReference type="Gene3D" id="2.30.29.30">
    <property type="entry name" value="Pleckstrin-homology domain (PH domain)/Phosphotyrosine-binding domain (PTB)"/>
    <property type="match status" value="1"/>
</dbReference>
<dbReference type="InterPro" id="IPR052799">
    <property type="entry name" value="Rho_GAP_Regulators"/>
</dbReference>
<dbReference type="GO" id="GO:0005096">
    <property type="term" value="F:GTPase activator activity"/>
    <property type="evidence" value="ECO:0007669"/>
    <property type="project" value="UniProtKB-KW"/>
</dbReference>
<dbReference type="SMART" id="SM00324">
    <property type="entry name" value="RhoGAP"/>
    <property type="match status" value="1"/>
</dbReference>
<dbReference type="InterPro" id="IPR000198">
    <property type="entry name" value="RhoGAP_dom"/>
</dbReference>
<gene>
    <name evidence="7" type="primary">LOC108983770</name>
</gene>
<feature type="coiled-coil region" evidence="2">
    <location>
        <begin position="590"/>
        <end position="672"/>
    </location>
</feature>
<dbReference type="AlphaFoldDB" id="A0A6P9EVJ4"/>
<dbReference type="InterPro" id="IPR011993">
    <property type="entry name" value="PH-like_dom_sf"/>
</dbReference>
<dbReference type="Pfam" id="PF00620">
    <property type="entry name" value="RhoGAP"/>
    <property type="match status" value="1"/>
</dbReference>
<dbReference type="SUPFAM" id="SSF50729">
    <property type="entry name" value="PH domain-like"/>
    <property type="match status" value="1"/>
</dbReference>
<feature type="region of interest" description="Disordered" evidence="3">
    <location>
        <begin position="477"/>
        <end position="496"/>
    </location>
</feature>
<proteinExistence type="predicted"/>
<evidence type="ECO:0000256" key="1">
    <source>
        <dbReference type="ARBA" id="ARBA00022468"/>
    </source>
</evidence>
<keyword evidence="6" id="KW-1185">Reference proteome</keyword>
<evidence type="ECO:0000259" key="5">
    <source>
        <dbReference type="PROSITE" id="PS50238"/>
    </source>
</evidence>
<dbReference type="Proteomes" id="UP000235220">
    <property type="component" value="Chromosome 11"/>
</dbReference>
<evidence type="ECO:0000313" key="7">
    <source>
        <dbReference type="RefSeq" id="XP_035551639.1"/>
    </source>
</evidence>
<name>A0A6P9EVJ4_JUGRE</name>
<evidence type="ECO:0000256" key="2">
    <source>
        <dbReference type="SAM" id="Coils"/>
    </source>
</evidence>
<feature type="region of interest" description="Disordered" evidence="3">
    <location>
        <begin position="1"/>
        <end position="30"/>
    </location>
</feature>
<sequence>MTTRNAESSQGDGGIPPPPPGPPDHLSSHGGNTVFKSGPLLLSSKGIGWTSWKKRWFILTCNSLVFFRSDPNAVPQKGSEVNLTLGGIDLNNSGSVEAKADKKLLTVLFPDGRDGRTFTLKAETLDDLYEWKAALENALAQAPSAAHVMGQNVKDRQSVKSSVVGRPILLALEDVDGAPSFLEKSLRFIEEYGVKVEGILRQAAYVDDVERRVWEYEQGKMEFSPEEDPHVVADCVKYVLRELPSSPIPASCCNALLKACRTDRGVRVNAIRAAIFETFPEPNRHLLQRVLVMMQTVASHKAENRMSSSAVAACMAPLLLRPLLAGDCEIEHDFNVGGDGSAQLLQAAAAANHAQAIVITLLEEYYNIFREGSMSPEMYSDSEESGSESEEATDADESYEGDATQESDADDDLENASSESCGESGNSRNIDFCDAKDSDSDLGSKSPGVGDASGTSQKLSSNLFEASLHQHAVLQISGNHPNQSNSSSAKQATESAEILRDVSKETFLNPTCARPTPTSCIITSTTISNGPAHCRRSRTLWGRNAARKNLSMESIDYTVEDEVKIQRLEATKIELLNRIAEETKGNAVLQASLERRKKALHERRLALEQDVARLQEQLQKERDLRTTLEAGSVHLPVLATTDEKTKAELEEIARVEADVINLKQHVDKLESQLNHECKQNYCSMHASYNQPQQTPNRQEKMKDKQKDTEAVAASLVERSRSKEANSTTSALSKLTSRLNFMKERRSQVTNELQKMEKGRRSGQVAQNLDKGQGFEVQSVPDLDVGEEAFAYCTLPVKSHKGGN</sequence>
<feature type="compositionally biased region" description="Polar residues" evidence="3">
    <location>
        <begin position="477"/>
        <end position="494"/>
    </location>
</feature>
<feature type="domain" description="Rho-GAP" evidence="5">
    <location>
        <begin position="170"/>
        <end position="369"/>
    </location>
</feature>
<organism evidence="6 7">
    <name type="scientific">Juglans regia</name>
    <name type="common">English walnut</name>
    <dbReference type="NCBI Taxonomy" id="51240"/>
    <lineage>
        <taxon>Eukaryota</taxon>
        <taxon>Viridiplantae</taxon>
        <taxon>Streptophyta</taxon>
        <taxon>Embryophyta</taxon>
        <taxon>Tracheophyta</taxon>
        <taxon>Spermatophyta</taxon>
        <taxon>Magnoliopsida</taxon>
        <taxon>eudicotyledons</taxon>
        <taxon>Gunneridae</taxon>
        <taxon>Pentapetalae</taxon>
        <taxon>rosids</taxon>
        <taxon>fabids</taxon>
        <taxon>Fagales</taxon>
        <taxon>Juglandaceae</taxon>
        <taxon>Juglans</taxon>
    </lineage>
</organism>
<feature type="compositionally biased region" description="Polar residues" evidence="3">
    <location>
        <begin position="415"/>
        <end position="429"/>
    </location>
</feature>
<feature type="compositionally biased region" description="Polar residues" evidence="3">
    <location>
        <begin position="1"/>
        <end position="10"/>
    </location>
</feature>